<dbReference type="PANTHER" id="PTHR46289:SF14">
    <property type="entry name" value="DUF4371 DOMAIN-CONTAINING PROTEIN"/>
    <property type="match status" value="1"/>
</dbReference>
<accession>A0A9D4PZK4</accession>
<evidence type="ECO:0000313" key="3">
    <source>
        <dbReference type="Proteomes" id="UP000821837"/>
    </source>
</evidence>
<name>A0A9D4PZK4_RHISA</name>
<dbReference type="Proteomes" id="UP000821837">
    <property type="component" value="Chromosome 3"/>
</dbReference>
<dbReference type="InterPro" id="IPR052958">
    <property type="entry name" value="IFN-induced_PKR_regulator"/>
</dbReference>
<reference evidence="2" key="2">
    <citation type="submission" date="2021-09" db="EMBL/GenBank/DDBJ databases">
        <authorList>
            <person name="Jia N."/>
            <person name="Wang J."/>
            <person name="Shi W."/>
            <person name="Du L."/>
            <person name="Sun Y."/>
            <person name="Zhan W."/>
            <person name="Jiang J."/>
            <person name="Wang Q."/>
            <person name="Zhang B."/>
            <person name="Ji P."/>
            <person name="Sakyi L.B."/>
            <person name="Cui X."/>
            <person name="Yuan T."/>
            <person name="Jiang B."/>
            <person name="Yang W."/>
            <person name="Lam T.T.-Y."/>
            <person name="Chang Q."/>
            <person name="Ding S."/>
            <person name="Wang X."/>
            <person name="Zhu J."/>
            <person name="Ruan X."/>
            <person name="Zhao L."/>
            <person name="Wei J."/>
            <person name="Que T."/>
            <person name="Du C."/>
            <person name="Cheng J."/>
            <person name="Dai P."/>
            <person name="Han X."/>
            <person name="Huang E."/>
            <person name="Gao Y."/>
            <person name="Liu J."/>
            <person name="Shao H."/>
            <person name="Ye R."/>
            <person name="Li L."/>
            <person name="Wei W."/>
            <person name="Wang X."/>
            <person name="Wang C."/>
            <person name="Huo Q."/>
            <person name="Li W."/>
            <person name="Guo W."/>
            <person name="Chen H."/>
            <person name="Chen S."/>
            <person name="Zhou L."/>
            <person name="Zhou L."/>
            <person name="Ni X."/>
            <person name="Tian J."/>
            <person name="Zhou Y."/>
            <person name="Sheng Y."/>
            <person name="Liu T."/>
            <person name="Pan Y."/>
            <person name="Xia L."/>
            <person name="Li J."/>
            <person name="Zhao F."/>
            <person name="Cao W."/>
        </authorList>
    </citation>
    <scope>NUCLEOTIDE SEQUENCE</scope>
    <source>
        <strain evidence="2">Rsan-2018</strain>
        <tissue evidence="2">Larvae</tissue>
    </source>
</reference>
<dbReference type="Pfam" id="PF05699">
    <property type="entry name" value="Dimer_Tnp_hAT"/>
    <property type="match status" value="1"/>
</dbReference>
<gene>
    <name evidence="2" type="ORF">HPB52_005967</name>
</gene>
<protein>
    <recommendedName>
        <fullName evidence="1">HAT C-terminal dimerisation domain-containing protein</fullName>
    </recommendedName>
</protein>
<evidence type="ECO:0000259" key="1">
    <source>
        <dbReference type="Pfam" id="PF05699"/>
    </source>
</evidence>
<evidence type="ECO:0000313" key="2">
    <source>
        <dbReference type="EMBL" id="KAH7961225.1"/>
    </source>
</evidence>
<dbReference type="EMBL" id="JABSTV010001249">
    <property type="protein sequence ID" value="KAH7961225.1"/>
    <property type="molecule type" value="Genomic_DNA"/>
</dbReference>
<organism evidence="2 3">
    <name type="scientific">Rhipicephalus sanguineus</name>
    <name type="common">Brown dog tick</name>
    <name type="synonym">Ixodes sanguineus</name>
    <dbReference type="NCBI Taxonomy" id="34632"/>
    <lineage>
        <taxon>Eukaryota</taxon>
        <taxon>Metazoa</taxon>
        <taxon>Ecdysozoa</taxon>
        <taxon>Arthropoda</taxon>
        <taxon>Chelicerata</taxon>
        <taxon>Arachnida</taxon>
        <taxon>Acari</taxon>
        <taxon>Parasitiformes</taxon>
        <taxon>Ixodida</taxon>
        <taxon>Ixodoidea</taxon>
        <taxon>Ixodidae</taxon>
        <taxon>Rhipicephalinae</taxon>
        <taxon>Rhipicephalus</taxon>
        <taxon>Rhipicephalus</taxon>
    </lineage>
</organism>
<dbReference type="VEuPathDB" id="VectorBase:RSAN_056039"/>
<proteinExistence type="predicted"/>
<keyword evidence="3" id="KW-1185">Reference proteome</keyword>
<dbReference type="AlphaFoldDB" id="A0A9D4PZK4"/>
<dbReference type="InterPro" id="IPR008906">
    <property type="entry name" value="HATC_C_dom"/>
</dbReference>
<sequence length="251" mass="28983">MDILKVQQHMRLLSEAIGEHRAKAEEVFRDLYSATEETAEQLGAEVSVPRMVARQMHRSNALGTPEEYYRRNIFIPYLDSLLSALDEKFGERNTPAFALLLLHPNALRKLSNKGFKKQLCEPANKYFDFDNFDSEVELWRRSWMNTDFNGDLIDLLAFAEGIYPAISRALQTAITFPSTTCCPERSFSTMRCVKTWLRSTMSDDRLSGPCMLSLHREKIEKEGQRAFAEKVVDHFDMRAPRRMPLAFTDTE</sequence>
<dbReference type="PANTHER" id="PTHR46289">
    <property type="entry name" value="52 KDA REPRESSOR OF THE INHIBITOR OF THE PROTEIN KINASE-LIKE PROTEIN-RELATED"/>
    <property type="match status" value="1"/>
</dbReference>
<reference evidence="2" key="1">
    <citation type="journal article" date="2020" name="Cell">
        <title>Large-Scale Comparative Analyses of Tick Genomes Elucidate Their Genetic Diversity and Vector Capacities.</title>
        <authorList>
            <consortium name="Tick Genome and Microbiome Consortium (TIGMIC)"/>
            <person name="Jia N."/>
            <person name="Wang J."/>
            <person name="Shi W."/>
            <person name="Du L."/>
            <person name="Sun Y."/>
            <person name="Zhan W."/>
            <person name="Jiang J.F."/>
            <person name="Wang Q."/>
            <person name="Zhang B."/>
            <person name="Ji P."/>
            <person name="Bell-Sakyi L."/>
            <person name="Cui X.M."/>
            <person name="Yuan T.T."/>
            <person name="Jiang B.G."/>
            <person name="Yang W.F."/>
            <person name="Lam T.T."/>
            <person name="Chang Q.C."/>
            <person name="Ding S.J."/>
            <person name="Wang X.J."/>
            <person name="Zhu J.G."/>
            <person name="Ruan X.D."/>
            <person name="Zhao L."/>
            <person name="Wei J.T."/>
            <person name="Ye R.Z."/>
            <person name="Que T.C."/>
            <person name="Du C.H."/>
            <person name="Zhou Y.H."/>
            <person name="Cheng J.X."/>
            <person name="Dai P.F."/>
            <person name="Guo W.B."/>
            <person name="Han X.H."/>
            <person name="Huang E.J."/>
            <person name="Li L.F."/>
            <person name="Wei W."/>
            <person name="Gao Y.C."/>
            <person name="Liu J.Z."/>
            <person name="Shao H.Z."/>
            <person name="Wang X."/>
            <person name="Wang C.C."/>
            <person name="Yang T.C."/>
            <person name="Huo Q.B."/>
            <person name="Li W."/>
            <person name="Chen H.Y."/>
            <person name="Chen S.E."/>
            <person name="Zhou L.G."/>
            <person name="Ni X.B."/>
            <person name="Tian J.H."/>
            <person name="Sheng Y."/>
            <person name="Liu T."/>
            <person name="Pan Y.S."/>
            <person name="Xia L.Y."/>
            <person name="Li J."/>
            <person name="Zhao F."/>
            <person name="Cao W.C."/>
        </authorList>
    </citation>
    <scope>NUCLEOTIDE SEQUENCE</scope>
    <source>
        <strain evidence="2">Rsan-2018</strain>
    </source>
</reference>
<dbReference type="GO" id="GO:0046983">
    <property type="term" value="F:protein dimerization activity"/>
    <property type="evidence" value="ECO:0007669"/>
    <property type="project" value="InterPro"/>
</dbReference>
<comment type="caution">
    <text evidence="2">The sequence shown here is derived from an EMBL/GenBank/DDBJ whole genome shotgun (WGS) entry which is preliminary data.</text>
</comment>
<feature type="domain" description="HAT C-terminal dimerisation" evidence="1">
    <location>
        <begin position="130"/>
        <end position="215"/>
    </location>
</feature>